<feature type="transmembrane region" description="Helical" evidence="1">
    <location>
        <begin position="165"/>
        <end position="184"/>
    </location>
</feature>
<dbReference type="AlphaFoldDB" id="A0A6N4REA8"/>
<feature type="transmembrane region" description="Helical" evidence="1">
    <location>
        <begin position="739"/>
        <end position="759"/>
    </location>
</feature>
<feature type="transmembrane region" description="Helical" evidence="1">
    <location>
        <begin position="133"/>
        <end position="153"/>
    </location>
</feature>
<comment type="caution">
    <text evidence="3">The sequence shown here is derived from an EMBL/GenBank/DDBJ whole genome shotgun (WGS) entry which is preliminary data.</text>
</comment>
<accession>A0A6N4REA8</accession>
<keyword evidence="1" id="KW-1133">Transmembrane helix</keyword>
<evidence type="ECO:0000256" key="1">
    <source>
        <dbReference type="SAM" id="Phobius"/>
    </source>
</evidence>
<feature type="transmembrane region" description="Helical" evidence="1">
    <location>
        <begin position="21"/>
        <end position="42"/>
    </location>
</feature>
<proteinExistence type="predicted"/>
<evidence type="ECO:0000313" key="4">
    <source>
        <dbReference type="Proteomes" id="UP000320948"/>
    </source>
</evidence>
<protein>
    <recommendedName>
        <fullName evidence="2">ABC-type uncharacterized transport system domain-containing protein</fullName>
    </recommendedName>
</protein>
<evidence type="ECO:0000313" key="3">
    <source>
        <dbReference type="EMBL" id="TKW61438.1"/>
    </source>
</evidence>
<dbReference type="Proteomes" id="UP000320948">
    <property type="component" value="Unassembled WGS sequence"/>
</dbReference>
<feature type="transmembrane region" description="Helical" evidence="1">
    <location>
        <begin position="240"/>
        <end position="261"/>
    </location>
</feature>
<keyword evidence="1" id="KW-0472">Membrane</keyword>
<feature type="transmembrane region" description="Helical" evidence="1">
    <location>
        <begin position="99"/>
        <end position="121"/>
    </location>
</feature>
<gene>
    <name evidence="3" type="ORF">DI628_02120</name>
</gene>
<feature type="transmembrane region" description="Helical" evidence="1">
    <location>
        <begin position="204"/>
        <end position="228"/>
    </location>
</feature>
<sequence>MSSALIRYHIAHLRQSPATGVFLAAGWVATILLTFVHGQFMAANRADLSLFFSYLPWVMALLVATLTMSVATEGARGVTERLATLPFSPFQQLSARFQVYWLLLGLWLLGFAPLVATLYYLGEPDFGPIVTGFLGSWLLAAPLLAVSLLVCRYAASAVGGLLESLAANFGLLLVGMPWVASWLAQVPGFGWMPATAHATLMGAYVPFTQGLVNLSAMLLLLAVALLALSAAVNRRTGIPIACGGMLLLLIAMVPSVGWMQLDITADSLHTPSEHTVRTLRNQGVPVTFTLHVSQNNPDVPAQVHTAVHNLTNLLLNLRAQAPKQVLLRQNNTDASTDAAIRALQAGVTEQNLLTGTVYFAGLEADIGGNKAVMPVIDPARQAVQEYDLMRLVAQAKANRKPFVTVIGNASGWENALADSFHITPLDPALTGTTLPSPTDVLMLAQDAPMPQPMLQTIQDYLAKGGSVLMMTDAYARTYPQPAAGPDMNLPSSLLPQWGITPTSNSVVADPALATLVQQSGQGNMPYPFWLTFGVRNMNDSLSYLLGLNKILLMEAGSLQLADGMTYDILPILTTSPKAHLVEHGAFMQTEPALANTLLNDNASGPAEARTVAAMVSGHFGGEGSATGNLIVVADTDWLSASAIAQAPQNLELLTNMLHALSGQHSLAHLRAKGAQPRTLTHIEAMSAALSAQSAQTEADIAKKLSEVGPEAAEEAFTLRQQLRDIRAQTRTRLAMLENALLAINLVVVPVLMGVVLLALRFRRKRNEQ</sequence>
<organism evidence="3 4">
    <name type="scientific">Blastochloris viridis</name>
    <name type="common">Rhodopseudomonas viridis</name>
    <dbReference type="NCBI Taxonomy" id="1079"/>
    <lineage>
        <taxon>Bacteria</taxon>
        <taxon>Pseudomonadati</taxon>
        <taxon>Pseudomonadota</taxon>
        <taxon>Alphaproteobacteria</taxon>
        <taxon>Hyphomicrobiales</taxon>
        <taxon>Blastochloridaceae</taxon>
        <taxon>Blastochloris</taxon>
    </lineage>
</organism>
<dbReference type="Pfam" id="PF09822">
    <property type="entry name" value="ABC_transp_aux"/>
    <property type="match status" value="1"/>
</dbReference>
<evidence type="ECO:0000259" key="2">
    <source>
        <dbReference type="Pfam" id="PF09822"/>
    </source>
</evidence>
<dbReference type="EMBL" id="VAFM01000001">
    <property type="protein sequence ID" value="TKW61438.1"/>
    <property type="molecule type" value="Genomic_DNA"/>
</dbReference>
<name>A0A6N4REA8_BLAVI</name>
<reference evidence="3 4" key="1">
    <citation type="journal article" date="2017" name="Nat. Commun.">
        <title>In situ click chemistry generation of cyclooxygenase-2 inhibitors.</title>
        <authorList>
            <person name="Bhardwaj A."/>
            <person name="Kaur J."/>
            <person name="Wuest M."/>
            <person name="Wuest F."/>
        </authorList>
    </citation>
    <scope>NUCLEOTIDE SEQUENCE [LARGE SCALE GENOMIC DNA]</scope>
    <source>
        <strain evidence="3">S2_018_000_R2_106</strain>
    </source>
</reference>
<dbReference type="InterPro" id="IPR019196">
    <property type="entry name" value="ABC_transp_unknown"/>
</dbReference>
<keyword evidence="1" id="KW-0812">Transmembrane</keyword>
<feature type="transmembrane region" description="Helical" evidence="1">
    <location>
        <begin position="54"/>
        <end position="78"/>
    </location>
</feature>
<feature type="domain" description="ABC-type uncharacterised transport system" evidence="2">
    <location>
        <begin position="415"/>
        <end position="648"/>
    </location>
</feature>